<keyword evidence="2 5" id="KW-0418">Kinase</keyword>
<dbReference type="PANTHER" id="PTHR30270:SF0">
    <property type="entry name" value="THIAMINE-MONOPHOSPHATE KINASE"/>
    <property type="match status" value="1"/>
</dbReference>
<feature type="domain" description="PurM-like N-terminal" evidence="3">
    <location>
        <begin position="29"/>
        <end position="142"/>
    </location>
</feature>
<feature type="binding site" evidence="2">
    <location>
        <position position="154"/>
    </location>
    <ligand>
        <name>ATP</name>
        <dbReference type="ChEBI" id="CHEBI:30616"/>
    </ligand>
</feature>
<feature type="binding site" evidence="2">
    <location>
        <position position="203"/>
    </location>
    <ligand>
        <name>ATP</name>
        <dbReference type="ChEBI" id="CHEBI:30616"/>
    </ligand>
</feature>
<dbReference type="OrthoDB" id="9802811at2"/>
<organism evidence="5 6">
    <name type="scientific">Anaerohalosphaera lusitana</name>
    <dbReference type="NCBI Taxonomy" id="1936003"/>
    <lineage>
        <taxon>Bacteria</taxon>
        <taxon>Pseudomonadati</taxon>
        <taxon>Planctomycetota</taxon>
        <taxon>Phycisphaerae</taxon>
        <taxon>Sedimentisphaerales</taxon>
        <taxon>Anaerohalosphaeraceae</taxon>
        <taxon>Anaerohalosphaera</taxon>
    </lineage>
</organism>
<accession>A0A1U9NLR9</accession>
<dbReference type="Gene3D" id="3.90.650.10">
    <property type="entry name" value="PurM-like C-terminal domain"/>
    <property type="match status" value="1"/>
</dbReference>
<dbReference type="CDD" id="cd02194">
    <property type="entry name" value="ThiL"/>
    <property type="match status" value="1"/>
</dbReference>
<reference evidence="6" key="1">
    <citation type="submission" date="2017-02" db="EMBL/GenBank/DDBJ databases">
        <title>Comparative genomics and description of representatives of a novel lineage of planctomycetes thriving in anoxic sediments.</title>
        <authorList>
            <person name="Spring S."/>
            <person name="Bunk B."/>
            <person name="Sproer C."/>
        </authorList>
    </citation>
    <scope>NUCLEOTIDE SEQUENCE [LARGE SCALE GENOMIC DNA]</scope>
    <source>
        <strain evidence="6">ST-NAGAB-D1</strain>
    </source>
</reference>
<proteinExistence type="inferred from homology"/>
<dbReference type="InterPro" id="IPR036676">
    <property type="entry name" value="PurM-like_C_sf"/>
</dbReference>
<dbReference type="PANTHER" id="PTHR30270">
    <property type="entry name" value="THIAMINE-MONOPHOSPHATE KINASE"/>
    <property type="match status" value="1"/>
</dbReference>
<dbReference type="SUPFAM" id="SSF56042">
    <property type="entry name" value="PurM C-terminal domain-like"/>
    <property type="match status" value="1"/>
</dbReference>
<dbReference type="GO" id="GO:0005524">
    <property type="term" value="F:ATP binding"/>
    <property type="evidence" value="ECO:0007669"/>
    <property type="project" value="UniProtKB-UniRule"/>
</dbReference>
<dbReference type="GO" id="GO:0009030">
    <property type="term" value="F:thiamine-phosphate kinase activity"/>
    <property type="evidence" value="ECO:0007669"/>
    <property type="project" value="UniProtKB-UniRule"/>
</dbReference>
<feature type="binding site" evidence="2">
    <location>
        <position position="124"/>
    </location>
    <ligand>
        <name>Mg(2+)</name>
        <dbReference type="ChEBI" id="CHEBI:18420"/>
        <label>1</label>
    </ligand>
</feature>
<dbReference type="InterPro" id="IPR016188">
    <property type="entry name" value="PurM-like_N"/>
</dbReference>
<evidence type="ECO:0000313" key="5">
    <source>
        <dbReference type="EMBL" id="AQT68892.1"/>
    </source>
</evidence>
<dbReference type="InterPro" id="IPR006283">
    <property type="entry name" value="ThiL-like"/>
</dbReference>
<dbReference type="GO" id="GO:0009229">
    <property type="term" value="P:thiamine diphosphate biosynthetic process"/>
    <property type="evidence" value="ECO:0007669"/>
    <property type="project" value="UniProtKB-UniRule"/>
</dbReference>
<evidence type="ECO:0000259" key="3">
    <source>
        <dbReference type="Pfam" id="PF00586"/>
    </source>
</evidence>
<feature type="binding site" evidence="2">
    <location>
        <position position="76"/>
    </location>
    <ligand>
        <name>Mg(2+)</name>
        <dbReference type="ChEBI" id="CHEBI:18420"/>
        <label>3</label>
    </ligand>
</feature>
<feature type="binding site" evidence="2">
    <location>
        <position position="31"/>
    </location>
    <ligand>
        <name>Mg(2+)</name>
        <dbReference type="ChEBI" id="CHEBI:18420"/>
        <label>4</label>
    </ligand>
</feature>
<feature type="binding site" evidence="2">
    <location>
        <position position="31"/>
    </location>
    <ligand>
        <name>Mg(2+)</name>
        <dbReference type="ChEBI" id="CHEBI:18420"/>
        <label>3</label>
    </ligand>
</feature>
<feature type="binding site" evidence="2">
    <location>
        <position position="76"/>
    </location>
    <ligand>
        <name>Mg(2+)</name>
        <dbReference type="ChEBI" id="CHEBI:18420"/>
        <label>2</label>
    </ligand>
</feature>
<keyword evidence="2" id="KW-0460">Magnesium</keyword>
<comment type="miscellaneous">
    <text evidence="2">Reaction mechanism of ThiL seems to utilize a direct, inline transfer of the gamma-phosphate of ATP to TMP rather than a phosphorylated enzyme intermediate.</text>
</comment>
<dbReference type="Gene3D" id="3.30.1330.10">
    <property type="entry name" value="PurM-like, N-terminal domain"/>
    <property type="match status" value="1"/>
</dbReference>
<dbReference type="Pfam" id="PF00586">
    <property type="entry name" value="AIRS"/>
    <property type="match status" value="1"/>
</dbReference>
<comment type="pathway">
    <text evidence="2">Cofactor biosynthesis; thiamine diphosphate biosynthesis; thiamine diphosphate from thiamine phosphate: step 1/1.</text>
</comment>
<dbReference type="InterPro" id="IPR010918">
    <property type="entry name" value="PurM-like_C_dom"/>
</dbReference>
<keyword evidence="1 2" id="KW-0784">Thiamine biosynthesis</keyword>
<dbReference type="EMBL" id="CP019791">
    <property type="protein sequence ID" value="AQT68892.1"/>
    <property type="molecule type" value="Genomic_DNA"/>
</dbReference>
<evidence type="ECO:0000256" key="2">
    <source>
        <dbReference type="HAMAP-Rule" id="MF_02128"/>
    </source>
</evidence>
<feature type="binding site" evidence="2">
    <location>
        <begin position="123"/>
        <end position="124"/>
    </location>
    <ligand>
        <name>ATP</name>
        <dbReference type="ChEBI" id="CHEBI:30616"/>
    </ligand>
</feature>
<dbReference type="Proteomes" id="UP000189674">
    <property type="component" value="Chromosome"/>
</dbReference>
<dbReference type="SUPFAM" id="SSF55326">
    <property type="entry name" value="PurM N-terminal domain-like"/>
    <property type="match status" value="1"/>
</dbReference>
<keyword evidence="2" id="KW-0479">Metal-binding</keyword>
<evidence type="ECO:0000259" key="4">
    <source>
        <dbReference type="Pfam" id="PF02769"/>
    </source>
</evidence>
<dbReference type="STRING" id="1936003.STSP2_02069"/>
<dbReference type="AlphaFoldDB" id="A0A1U9NLR9"/>
<feature type="binding site" evidence="2">
    <location>
        <position position="47"/>
    </location>
    <ligand>
        <name>Mg(2+)</name>
        <dbReference type="ChEBI" id="CHEBI:18420"/>
        <label>1</label>
    </ligand>
</feature>
<dbReference type="HAMAP" id="MF_02128">
    <property type="entry name" value="TMP_kinase"/>
    <property type="match status" value="1"/>
</dbReference>
<feature type="binding site" evidence="2">
    <location>
        <position position="54"/>
    </location>
    <ligand>
        <name>substrate</name>
    </ligand>
</feature>
<dbReference type="GO" id="GO:0009228">
    <property type="term" value="P:thiamine biosynthetic process"/>
    <property type="evidence" value="ECO:0007669"/>
    <property type="project" value="UniProtKB-KW"/>
</dbReference>
<feature type="binding site" evidence="2">
    <location>
        <position position="46"/>
    </location>
    <ligand>
        <name>Mg(2+)</name>
        <dbReference type="ChEBI" id="CHEBI:18420"/>
        <label>1</label>
    </ligand>
</feature>
<dbReference type="KEGG" id="alus:STSP2_02069"/>
<comment type="similarity">
    <text evidence="2">Belongs to the thiamine-monophosphate kinase family.</text>
</comment>
<dbReference type="PIRSF" id="PIRSF005303">
    <property type="entry name" value="Thiam_monoph_kin"/>
    <property type="match status" value="1"/>
</dbReference>
<keyword evidence="2" id="KW-0067">ATP-binding</keyword>
<evidence type="ECO:0000313" key="6">
    <source>
        <dbReference type="Proteomes" id="UP000189674"/>
    </source>
</evidence>
<feature type="binding site" evidence="2">
    <location>
        <position position="303"/>
    </location>
    <ligand>
        <name>substrate</name>
    </ligand>
</feature>
<dbReference type="RefSeq" id="WP_146662261.1">
    <property type="nucleotide sequence ID" value="NZ_CP019791.1"/>
</dbReference>
<dbReference type="EC" id="2.7.4.16" evidence="2"/>
<feature type="binding site" evidence="2">
    <location>
        <position position="249"/>
    </location>
    <ligand>
        <name>substrate</name>
    </ligand>
</feature>
<dbReference type="GO" id="GO:0000287">
    <property type="term" value="F:magnesium ion binding"/>
    <property type="evidence" value="ECO:0007669"/>
    <property type="project" value="UniProtKB-UniRule"/>
</dbReference>
<dbReference type="Pfam" id="PF02769">
    <property type="entry name" value="AIRS_C"/>
    <property type="match status" value="1"/>
</dbReference>
<keyword evidence="2" id="KW-0547">Nucleotide-binding</keyword>
<comment type="function">
    <text evidence="2">Catalyzes the ATP-dependent phosphorylation of thiamine-monophosphate (TMP) to form thiamine-pyrophosphate (TPP), the active form of vitamin B1.</text>
</comment>
<feature type="binding site" evidence="2">
    <location>
        <position position="76"/>
    </location>
    <ligand>
        <name>Mg(2+)</name>
        <dbReference type="ChEBI" id="CHEBI:18420"/>
        <label>4</label>
    </ligand>
</feature>
<feature type="binding site" evidence="2">
    <location>
        <position position="47"/>
    </location>
    <ligand>
        <name>Mg(2+)</name>
        <dbReference type="ChEBI" id="CHEBI:18420"/>
        <label>2</label>
    </ligand>
</feature>
<dbReference type="InterPro" id="IPR036921">
    <property type="entry name" value="PurM-like_N_sf"/>
</dbReference>
<gene>
    <name evidence="2 5" type="primary">thiL</name>
    <name evidence="5" type="ORF">STSP2_02069</name>
</gene>
<dbReference type="UniPathway" id="UPA00060">
    <property type="reaction ID" value="UER00142"/>
</dbReference>
<sequence>MSGQGEDKVTSWFAQQSRAREERFPIGIGDDMAQVNMGGGSVLVTTDMLLDGVHFDLASAGAEQVGYKAMAASLSDCAAMATRPVCAVVAVALPTGFGEDKLKELHAGIVRAGDMFDCTLIGGDITAWRDNAGRFVINVTMLSECVDCVEPVKRSGAKVGDAVCVTGELGGSIAGKHLTFVPRVEEAIEIARAADVHAMMDVTDGLVKDLSRICAASGVGAIIEAERVPMTHAAKEGNDPLEAALYDGEDFELLFTVSAEDYETLAGEQSIKAGITRVGLITDSGRIELQRGRDREVLDVKGYDHL</sequence>
<comment type="caution">
    <text evidence="2">Lacks conserved residue(s) required for the propagation of feature annotation.</text>
</comment>
<keyword evidence="6" id="KW-1185">Reference proteome</keyword>
<evidence type="ECO:0000256" key="1">
    <source>
        <dbReference type="ARBA" id="ARBA00022977"/>
    </source>
</evidence>
<feature type="domain" description="PurM-like C-terminal" evidence="4">
    <location>
        <begin position="174"/>
        <end position="290"/>
    </location>
</feature>
<protein>
    <recommendedName>
        <fullName evidence="2">Thiamine-monophosphate kinase</fullName>
        <shortName evidence="2">TMP kinase</shortName>
        <shortName evidence="2">Thiamine-phosphate kinase</shortName>
        <ecNumber evidence="2">2.7.4.16</ecNumber>
    </recommendedName>
</protein>
<feature type="binding site" evidence="2">
    <location>
        <position position="201"/>
    </location>
    <ligand>
        <name>Mg(2+)</name>
        <dbReference type="ChEBI" id="CHEBI:18420"/>
        <label>3</label>
    </ligand>
</feature>
<feature type="binding site" evidence="2">
    <location>
        <position position="204"/>
    </location>
    <ligand>
        <name>Mg(2+)</name>
        <dbReference type="ChEBI" id="CHEBI:18420"/>
        <label>5</label>
    </ligand>
</feature>
<name>A0A1U9NLR9_9BACT</name>
<comment type="catalytic activity">
    <reaction evidence="2">
        <text>thiamine phosphate + ATP = thiamine diphosphate + ADP</text>
        <dbReference type="Rhea" id="RHEA:15913"/>
        <dbReference type="ChEBI" id="CHEBI:30616"/>
        <dbReference type="ChEBI" id="CHEBI:37575"/>
        <dbReference type="ChEBI" id="CHEBI:58937"/>
        <dbReference type="ChEBI" id="CHEBI:456216"/>
        <dbReference type="EC" id="2.7.4.16"/>
    </reaction>
</comment>
<keyword evidence="2 5" id="KW-0808">Transferase</keyword>
<feature type="binding site" evidence="2">
    <location>
        <position position="45"/>
    </location>
    <ligand>
        <name>Mg(2+)</name>
        <dbReference type="ChEBI" id="CHEBI:18420"/>
        <label>4</label>
    </ligand>
</feature>